<name>A0ABU7I4Z0_9SPHI</name>
<proteinExistence type="predicted"/>
<dbReference type="PROSITE" id="PS51257">
    <property type="entry name" value="PROKAR_LIPOPROTEIN"/>
    <property type="match status" value="1"/>
</dbReference>
<keyword evidence="4" id="KW-1185">Reference proteome</keyword>
<evidence type="ECO:0000313" key="4">
    <source>
        <dbReference type="Proteomes" id="UP001336835"/>
    </source>
</evidence>
<organism evidence="3 4">
    <name type="scientific">Pedobacter albus</name>
    <dbReference type="NCBI Taxonomy" id="3113905"/>
    <lineage>
        <taxon>Bacteria</taxon>
        <taxon>Pseudomonadati</taxon>
        <taxon>Bacteroidota</taxon>
        <taxon>Sphingobacteriia</taxon>
        <taxon>Sphingobacteriales</taxon>
        <taxon>Sphingobacteriaceae</taxon>
        <taxon>Pedobacter</taxon>
    </lineage>
</organism>
<feature type="region of interest" description="Disordered" evidence="1">
    <location>
        <begin position="22"/>
        <end position="50"/>
    </location>
</feature>
<dbReference type="EMBL" id="JAZDQT010000001">
    <property type="protein sequence ID" value="MEE1944519.1"/>
    <property type="molecule type" value="Genomic_DNA"/>
</dbReference>
<feature type="compositionally biased region" description="Polar residues" evidence="1">
    <location>
        <begin position="39"/>
        <end position="50"/>
    </location>
</feature>
<feature type="signal peptide" evidence="2">
    <location>
        <begin position="1"/>
        <end position="17"/>
    </location>
</feature>
<reference evidence="3 4" key="1">
    <citation type="submission" date="2024-01" db="EMBL/GenBank/DDBJ databases">
        <title>Pedobacter sp. nov., isolated from fresh soil.</title>
        <authorList>
            <person name="Le N.T.T."/>
        </authorList>
    </citation>
    <scope>NUCLEOTIDE SEQUENCE [LARGE SCALE GENOMIC DNA]</scope>
    <source>
        <strain evidence="3 4">KR3-3</strain>
    </source>
</reference>
<gene>
    <name evidence="3" type="ORF">VRU48_05325</name>
</gene>
<evidence type="ECO:0000313" key="3">
    <source>
        <dbReference type="EMBL" id="MEE1944519.1"/>
    </source>
</evidence>
<keyword evidence="2" id="KW-0732">Signal</keyword>
<dbReference type="Proteomes" id="UP001336835">
    <property type="component" value="Unassembled WGS sequence"/>
</dbReference>
<evidence type="ECO:0000256" key="1">
    <source>
        <dbReference type="SAM" id="MobiDB-lite"/>
    </source>
</evidence>
<protein>
    <submittedName>
        <fullName evidence="3">Uncharacterized protein</fullName>
    </submittedName>
</protein>
<feature type="chain" id="PRO_5045491087" evidence="2">
    <location>
        <begin position="18"/>
        <end position="190"/>
    </location>
</feature>
<dbReference type="RefSeq" id="WP_330106887.1">
    <property type="nucleotide sequence ID" value="NZ_JAZDQT010000001.1"/>
</dbReference>
<sequence length="190" mass="20466">MKKTLLLICALSLGLFACKKSSEEPAPETPKTEEPATSGTPTEGNIQLADNTNNTAKYDDKTITAKSFTIEKILPTINSGYAQVTIQSTEKDGIFNKYGIGINMLSGLPAVGVKTNVIAGTTPIIGINIFQDGTIYSYSAMNGTFTVDANDGHNATITVSDMDMKQSYTQGFDASNKCFKVKSFKIKFTY</sequence>
<accession>A0ABU7I4Z0</accession>
<comment type="caution">
    <text evidence="3">The sequence shown here is derived from an EMBL/GenBank/DDBJ whole genome shotgun (WGS) entry which is preliminary data.</text>
</comment>
<evidence type="ECO:0000256" key="2">
    <source>
        <dbReference type="SAM" id="SignalP"/>
    </source>
</evidence>